<keyword evidence="12" id="KW-1185">Reference proteome</keyword>
<feature type="compositionally biased region" description="Low complexity" evidence="10">
    <location>
        <begin position="467"/>
        <end position="509"/>
    </location>
</feature>
<feature type="repeat" description="TPR" evidence="9">
    <location>
        <begin position="214"/>
        <end position="247"/>
    </location>
</feature>
<feature type="compositionally biased region" description="Basic and acidic residues" evidence="10">
    <location>
        <begin position="564"/>
        <end position="576"/>
    </location>
</feature>
<evidence type="ECO:0000256" key="1">
    <source>
        <dbReference type="ARBA" id="ARBA00004123"/>
    </source>
</evidence>
<evidence type="ECO:0000256" key="3">
    <source>
        <dbReference type="ARBA" id="ARBA00022737"/>
    </source>
</evidence>
<comment type="subcellular location">
    <subcellularLocation>
        <location evidence="1">Nucleus</location>
    </subcellularLocation>
</comment>
<dbReference type="InterPro" id="IPR019734">
    <property type="entry name" value="TPR_rpt"/>
</dbReference>
<feature type="compositionally biased region" description="Low complexity" evidence="10">
    <location>
        <begin position="9"/>
        <end position="29"/>
    </location>
</feature>
<accession>A0A9P8PQW1</accession>
<evidence type="ECO:0000256" key="10">
    <source>
        <dbReference type="SAM" id="MobiDB-lite"/>
    </source>
</evidence>
<evidence type="ECO:0000313" key="12">
    <source>
        <dbReference type="Proteomes" id="UP000769528"/>
    </source>
</evidence>
<feature type="region of interest" description="Disordered" evidence="10">
    <location>
        <begin position="467"/>
        <end position="777"/>
    </location>
</feature>
<feature type="repeat" description="TPR" evidence="9">
    <location>
        <begin position="286"/>
        <end position="319"/>
    </location>
</feature>
<proteinExistence type="inferred from homology"/>
<evidence type="ECO:0000256" key="6">
    <source>
        <dbReference type="ARBA" id="ARBA00023163"/>
    </source>
</evidence>
<dbReference type="PROSITE" id="PS50005">
    <property type="entry name" value="TPR"/>
    <property type="match status" value="7"/>
</dbReference>
<keyword evidence="2" id="KW-0678">Repressor</keyword>
<sequence length="777" mass="87629">MSQQSVPIQAQLSVQSQQAPPQQVTLQEQELSNATAETWLTIGSLAEALGDVDRAAAAYDSSLRHSPNSSRALTSLANLYRTRDMFAKAAELYQRALSITPDAGETWGLLGHCYLMLDDLQRAYAAYQQALYHLNNPNVPKLWHGIGILYDRYGSLEYAEEAFRRVLELDPNFEKANEIYFRLGIIYKHESKLSQALECFRYILANPPSPLTQADIWFQIGAVLEQQRDYIGAKDAYQKVLQSNPKHAKVLQQLGCLYAQPGSTFTDPSVAIALLSQSLEIDSTDAHTWYHIGRVHMSRADYTAAYDAFQQAVNRDSRNPTFWCSIGVLYYQISQYRDALDAYTRAIRLNPYISEVWYDLGTLYETCNNQISDALDAYKQAVTLDPNNPHIQARLEQLTKYQKEGGANGSLPPPPPPSQQPRLSENIISEHQQGYPQAGQLGQHHLQAGQPIQALQQPPPLQAQLPQYQQLPSSQQQQQQLPSQQQQHHQQQQYQQQYNQQNQQHTQPLSTGRVETKPRREVTTTKQSEEQQASEQEHIIQPRSQDRQSETPKVNVQETKPIPQKRELKDGKDSITKKRNNNTKLVGETVIGAKYAEARNTESKSTESGADEANSIESKAVDQQLEAKGQDSTKVQRSDRAEESLITATEVTPAETESTSKAKVTPEPLREERSTVPNGEKKSDEPKIQELLPQKEKENVGQEQRSTVFSESKGTNGVSAINGEKEPTIKPTEETISLLKEDEEKKDEEEKKAESNVEESVAKAREIKEDENYDDEE</sequence>
<evidence type="ECO:0000256" key="4">
    <source>
        <dbReference type="ARBA" id="ARBA00022803"/>
    </source>
</evidence>
<dbReference type="PANTHER" id="PTHR14017:SF1">
    <property type="entry name" value="LD02225P"/>
    <property type="match status" value="1"/>
</dbReference>
<dbReference type="EMBL" id="JAEUBF010000694">
    <property type="protein sequence ID" value="KAH3675864.1"/>
    <property type="molecule type" value="Genomic_DNA"/>
</dbReference>
<dbReference type="Gene3D" id="1.25.40.10">
    <property type="entry name" value="Tetratricopeptide repeat domain"/>
    <property type="match status" value="3"/>
</dbReference>
<feature type="compositionally biased region" description="Basic and acidic residues" evidence="10">
    <location>
        <begin position="596"/>
        <end position="605"/>
    </location>
</feature>
<dbReference type="GO" id="GO:0000122">
    <property type="term" value="P:negative regulation of transcription by RNA polymerase II"/>
    <property type="evidence" value="ECO:0007669"/>
    <property type="project" value="TreeGrafter"/>
</dbReference>
<dbReference type="GO" id="GO:0000978">
    <property type="term" value="F:RNA polymerase II cis-regulatory region sequence-specific DNA binding"/>
    <property type="evidence" value="ECO:0007669"/>
    <property type="project" value="TreeGrafter"/>
</dbReference>
<feature type="repeat" description="TPR" evidence="9">
    <location>
        <begin position="320"/>
        <end position="353"/>
    </location>
</feature>
<feature type="compositionally biased region" description="Basic and acidic residues" evidence="10">
    <location>
        <begin position="668"/>
        <end position="700"/>
    </location>
</feature>
<dbReference type="GO" id="GO:0005634">
    <property type="term" value="C:nucleus"/>
    <property type="evidence" value="ECO:0007669"/>
    <property type="project" value="UniProtKB-SubCell"/>
</dbReference>
<dbReference type="InterPro" id="IPR051630">
    <property type="entry name" value="Corepressor-Demethylase"/>
</dbReference>
<feature type="repeat" description="TPR" evidence="9">
    <location>
        <begin position="70"/>
        <end position="103"/>
    </location>
</feature>
<dbReference type="FunFam" id="1.25.40.10:FF:000403">
    <property type="entry name" value="General transcriptional repressor, putative"/>
    <property type="match status" value="1"/>
</dbReference>
<feature type="compositionally biased region" description="Basic and acidic residues" evidence="10">
    <location>
        <begin position="514"/>
        <end position="550"/>
    </location>
</feature>
<dbReference type="Proteomes" id="UP000769528">
    <property type="component" value="Unassembled WGS sequence"/>
</dbReference>
<feature type="repeat" description="TPR" evidence="9">
    <location>
        <begin position="177"/>
        <end position="210"/>
    </location>
</feature>
<keyword evidence="5" id="KW-0805">Transcription regulation</keyword>
<dbReference type="FunFam" id="1.25.40.10:FF:000078">
    <property type="entry name" value="Transcriptional corepressor Cyc8"/>
    <property type="match status" value="1"/>
</dbReference>
<keyword evidence="4 9" id="KW-0802">TPR repeat</keyword>
<feature type="compositionally biased region" description="Basic and acidic residues" evidence="10">
    <location>
        <begin position="723"/>
        <end position="770"/>
    </location>
</feature>
<evidence type="ECO:0000256" key="5">
    <source>
        <dbReference type="ARBA" id="ARBA00023015"/>
    </source>
</evidence>
<dbReference type="Pfam" id="PF13432">
    <property type="entry name" value="TPR_16"/>
    <property type="match status" value="1"/>
</dbReference>
<comment type="similarity">
    <text evidence="8">Belongs to the CYC8/SSN6 family.</text>
</comment>
<feature type="repeat" description="TPR" evidence="9">
    <location>
        <begin position="36"/>
        <end position="69"/>
    </location>
</feature>
<feature type="region of interest" description="Disordered" evidence="10">
    <location>
        <begin position="404"/>
        <end position="423"/>
    </location>
</feature>
<dbReference type="AlphaFoldDB" id="A0A9P8PQW1"/>
<evidence type="ECO:0000313" key="11">
    <source>
        <dbReference type="EMBL" id="KAH3675864.1"/>
    </source>
</evidence>
<dbReference type="InterPro" id="IPR013105">
    <property type="entry name" value="TPR_2"/>
</dbReference>
<keyword evidence="3" id="KW-0677">Repeat</keyword>
<dbReference type="SUPFAM" id="SSF48452">
    <property type="entry name" value="TPR-like"/>
    <property type="match status" value="1"/>
</dbReference>
<dbReference type="Pfam" id="PF00515">
    <property type="entry name" value="TPR_1"/>
    <property type="match status" value="1"/>
</dbReference>
<dbReference type="PROSITE" id="PS50293">
    <property type="entry name" value="TPR_REGION"/>
    <property type="match status" value="3"/>
</dbReference>
<evidence type="ECO:0000256" key="9">
    <source>
        <dbReference type="PROSITE-ProRule" id="PRU00339"/>
    </source>
</evidence>
<dbReference type="InterPro" id="IPR011990">
    <property type="entry name" value="TPR-like_helical_dom_sf"/>
</dbReference>
<evidence type="ECO:0000256" key="2">
    <source>
        <dbReference type="ARBA" id="ARBA00022491"/>
    </source>
</evidence>
<dbReference type="GO" id="GO:0031490">
    <property type="term" value="F:chromatin DNA binding"/>
    <property type="evidence" value="ECO:0007669"/>
    <property type="project" value="TreeGrafter"/>
</dbReference>
<feature type="repeat" description="TPR" evidence="9">
    <location>
        <begin position="140"/>
        <end position="173"/>
    </location>
</feature>
<dbReference type="OrthoDB" id="418911at2759"/>
<keyword evidence="6" id="KW-0804">Transcription</keyword>
<dbReference type="GO" id="GO:0017053">
    <property type="term" value="C:transcription repressor complex"/>
    <property type="evidence" value="ECO:0007669"/>
    <property type="project" value="TreeGrafter"/>
</dbReference>
<comment type="caution">
    <text evidence="11">The sequence shown here is derived from an EMBL/GenBank/DDBJ whole genome shotgun (WGS) entry which is preliminary data.</text>
</comment>
<evidence type="ECO:0000256" key="7">
    <source>
        <dbReference type="ARBA" id="ARBA00023242"/>
    </source>
</evidence>
<dbReference type="Pfam" id="PF07719">
    <property type="entry name" value="TPR_2"/>
    <property type="match status" value="1"/>
</dbReference>
<feature type="compositionally biased region" description="Polar residues" evidence="10">
    <location>
        <begin position="646"/>
        <end position="662"/>
    </location>
</feature>
<feature type="compositionally biased region" description="Basic and acidic residues" evidence="10">
    <location>
        <begin position="628"/>
        <end position="643"/>
    </location>
</feature>
<reference evidence="11" key="1">
    <citation type="journal article" date="2021" name="Open Biol.">
        <title>Shared evolutionary footprints suggest mitochondrial oxidative damage underlies multiple complex I losses in fungi.</title>
        <authorList>
            <person name="Schikora-Tamarit M.A."/>
            <person name="Marcet-Houben M."/>
            <person name="Nosek J."/>
            <person name="Gabaldon T."/>
        </authorList>
    </citation>
    <scope>NUCLEOTIDE SEQUENCE</scope>
    <source>
        <strain evidence="11">CBS6341</strain>
    </source>
</reference>
<evidence type="ECO:0000256" key="8">
    <source>
        <dbReference type="ARBA" id="ARBA00061082"/>
    </source>
</evidence>
<feature type="region of interest" description="Disordered" evidence="10">
    <location>
        <begin position="1"/>
        <end position="30"/>
    </location>
</feature>
<reference evidence="11" key="2">
    <citation type="submission" date="2021-01" db="EMBL/GenBank/DDBJ databases">
        <authorList>
            <person name="Schikora-Tamarit M.A."/>
        </authorList>
    </citation>
    <scope>NUCLEOTIDE SEQUENCE</scope>
    <source>
        <strain evidence="11">CBS6341</strain>
    </source>
</reference>
<feature type="compositionally biased region" description="Polar residues" evidence="10">
    <location>
        <begin position="701"/>
        <end position="719"/>
    </location>
</feature>
<gene>
    <name evidence="11" type="ORF">WICMUC_002434</name>
</gene>
<organism evidence="11 12">
    <name type="scientific">Wickerhamomyces mucosus</name>
    <dbReference type="NCBI Taxonomy" id="1378264"/>
    <lineage>
        <taxon>Eukaryota</taxon>
        <taxon>Fungi</taxon>
        <taxon>Dikarya</taxon>
        <taxon>Ascomycota</taxon>
        <taxon>Saccharomycotina</taxon>
        <taxon>Saccharomycetes</taxon>
        <taxon>Phaffomycetales</taxon>
        <taxon>Wickerhamomycetaceae</taxon>
        <taxon>Wickerhamomyces</taxon>
    </lineage>
</organism>
<dbReference type="SMART" id="SM00028">
    <property type="entry name" value="TPR"/>
    <property type="match status" value="9"/>
</dbReference>
<dbReference type="Pfam" id="PF13181">
    <property type="entry name" value="TPR_8"/>
    <property type="match status" value="4"/>
</dbReference>
<protein>
    <submittedName>
        <fullName evidence="11">Uncharacterized protein</fullName>
    </submittedName>
</protein>
<dbReference type="PANTHER" id="PTHR14017">
    <property type="entry name" value="LYSINE-SPECIFIC DEMETHYLASE"/>
    <property type="match status" value="1"/>
</dbReference>
<name>A0A9P8PQW1_9ASCO</name>
<keyword evidence="7" id="KW-0539">Nucleus</keyword>